<dbReference type="EMBL" id="CALBWS010000019">
    <property type="protein sequence ID" value="CAH2715707.1"/>
    <property type="molecule type" value="Genomic_DNA"/>
</dbReference>
<keyword evidence="4" id="KW-1185">Reference proteome</keyword>
<accession>A0ABN8KTD3</accession>
<dbReference type="InterPro" id="IPR020210">
    <property type="entry name" value="Uncharacterised_YpbF_TM"/>
</dbReference>
<dbReference type="Proteomes" id="UP000838308">
    <property type="component" value="Unassembled WGS sequence"/>
</dbReference>
<sequence length="158" mass="19242">MEMEGDQMDSPIQLIENTDKATKQMLENVRKRKKKFDDTKRWHYISIYATLFFAFSFFVYFYFTIAEHYSYSFLAMLSATLNDGINIYLLALTILGFGAMNLLKQQKEKKEKEYQDLRCEIVDRSKDLWKKEEEWKHRHIVFEMMKNKYDINLYHEKK</sequence>
<reference evidence="3" key="1">
    <citation type="submission" date="2022-04" db="EMBL/GenBank/DDBJ databases">
        <authorList>
            <person name="Criscuolo A."/>
        </authorList>
    </citation>
    <scope>NUCLEOTIDE SEQUENCE</scope>
    <source>
        <strain evidence="3">CIP111895</strain>
    </source>
</reference>
<keyword evidence="2" id="KW-0472">Membrane</keyword>
<evidence type="ECO:0000313" key="3">
    <source>
        <dbReference type="EMBL" id="CAH2715707.1"/>
    </source>
</evidence>
<gene>
    <name evidence="3" type="ORF">BACCIP111895_02891</name>
</gene>
<keyword evidence="2" id="KW-0812">Transmembrane</keyword>
<dbReference type="RefSeq" id="WP_248735987.1">
    <property type="nucleotide sequence ID" value="NZ_CALBWS010000019.1"/>
</dbReference>
<evidence type="ECO:0000256" key="2">
    <source>
        <dbReference type="SAM" id="Phobius"/>
    </source>
</evidence>
<feature type="transmembrane region" description="Helical" evidence="2">
    <location>
        <begin position="42"/>
        <end position="65"/>
    </location>
</feature>
<comment type="caution">
    <text evidence="3">The sequence shown here is derived from an EMBL/GenBank/DDBJ whole genome shotgun (WGS) entry which is preliminary data.</text>
</comment>
<organism evidence="3 4">
    <name type="scientific">Neobacillus rhizosphaerae</name>
    <dbReference type="NCBI Taxonomy" id="2880965"/>
    <lineage>
        <taxon>Bacteria</taxon>
        <taxon>Bacillati</taxon>
        <taxon>Bacillota</taxon>
        <taxon>Bacilli</taxon>
        <taxon>Bacillales</taxon>
        <taxon>Bacillaceae</taxon>
        <taxon>Neobacillus</taxon>
    </lineage>
</organism>
<feature type="transmembrane region" description="Helical" evidence="2">
    <location>
        <begin position="85"/>
        <end position="103"/>
    </location>
</feature>
<feature type="coiled-coil region" evidence="1">
    <location>
        <begin position="100"/>
        <end position="127"/>
    </location>
</feature>
<protein>
    <recommendedName>
        <fullName evidence="5">DUF2663 domain-containing protein</fullName>
    </recommendedName>
</protein>
<keyword evidence="2" id="KW-1133">Transmembrane helix</keyword>
<dbReference type="Pfam" id="PF10864">
    <property type="entry name" value="DUF2663"/>
    <property type="match status" value="1"/>
</dbReference>
<keyword evidence="1" id="KW-0175">Coiled coil</keyword>
<evidence type="ECO:0008006" key="5">
    <source>
        <dbReference type="Google" id="ProtNLM"/>
    </source>
</evidence>
<evidence type="ECO:0000256" key="1">
    <source>
        <dbReference type="SAM" id="Coils"/>
    </source>
</evidence>
<evidence type="ECO:0000313" key="4">
    <source>
        <dbReference type="Proteomes" id="UP000838308"/>
    </source>
</evidence>
<name>A0ABN8KTD3_9BACI</name>
<proteinExistence type="predicted"/>